<dbReference type="Pfam" id="PF01663">
    <property type="entry name" value="Phosphodiest"/>
    <property type="match status" value="1"/>
</dbReference>
<evidence type="ECO:0000256" key="2">
    <source>
        <dbReference type="ARBA" id="ARBA00022801"/>
    </source>
</evidence>
<dbReference type="EMBL" id="OBEH01000002">
    <property type="protein sequence ID" value="SNY99571.1"/>
    <property type="molecule type" value="Genomic_DNA"/>
</dbReference>
<dbReference type="SUPFAM" id="SSF53649">
    <property type="entry name" value="Alkaline phosphatase-like"/>
    <property type="match status" value="1"/>
</dbReference>
<proteinExistence type="inferred from homology"/>
<evidence type="ECO:0000313" key="5">
    <source>
        <dbReference type="Proteomes" id="UP000219048"/>
    </source>
</evidence>
<dbReference type="PROSITE" id="PS00523">
    <property type="entry name" value="SULFATASE_1"/>
    <property type="match status" value="1"/>
</dbReference>
<dbReference type="InterPro" id="IPR002591">
    <property type="entry name" value="Phosphodiest/P_Trfase"/>
</dbReference>
<reference evidence="5" key="1">
    <citation type="submission" date="2017-09" db="EMBL/GenBank/DDBJ databases">
        <authorList>
            <person name="Varghese N."/>
            <person name="Submissions S."/>
        </authorList>
    </citation>
    <scope>NUCLEOTIDE SEQUENCE [LARGE SCALE GENOMIC DNA]</scope>
    <source>
        <strain evidence="5">DSM 25885</strain>
    </source>
</reference>
<dbReference type="InterPro" id="IPR032506">
    <property type="entry name" value="SGSH_C"/>
</dbReference>
<dbReference type="InterPro" id="IPR024607">
    <property type="entry name" value="Sulfatase_CS"/>
</dbReference>
<dbReference type="CDD" id="cd16031">
    <property type="entry name" value="G6S_like"/>
    <property type="match status" value="1"/>
</dbReference>
<sequence length="522" mass="60842">MEEKMKKSTTLNILILCMVAVCGLYGQEENRPNIIFIMSDDHASHAISAYGGIYKDVAPTPNIDRLAKEGMLFNNAFCTNSICGPSRASILTGKYSHQNGFYKNEGGDPFDGSQETFPKTLQKEGYTTAIIGKWHLWSEPTGFDYFKYHTLNGEQGSYWNPVYNDNGEYVQEEGYATNLTGDFALDWLKNKRDRSKPFMLMFQFKAPHRPWYPDGKYEKLFDGVEMPYPETFNDDYSTRKLTAGKTMMTIENHLTNKDLKLPRPSGMLDEEFKKWQRLGDKGEHVSPSDTLKGMDLKKWKYQRYIKDYLACIRSVDDNIGRLLEYLDESGLGENTIVIYTADQGFYLGDHGWYDKRFMYEQSLRMPFIARYPKKIKTGQKSNATILNVDFAPTILDMAGVTPSKNIQGKSFVPLLTSESEEDFREEMYYHYYEYPKWHNVQPHYGIRTNRYKLIHYYYNIDVWELYDLEKDPNEMKNIYGAEGTKSLVRKLKKRLKALQKEYGDNISLSEMREVTDRGRVEY</sequence>
<evidence type="ECO:0000256" key="1">
    <source>
        <dbReference type="ARBA" id="ARBA00008779"/>
    </source>
</evidence>
<name>A0A285MVS0_9FLAO</name>
<dbReference type="Proteomes" id="UP000219048">
    <property type="component" value="Unassembled WGS sequence"/>
</dbReference>
<evidence type="ECO:0000259" key="3">
    <source>
        <dbReference type="Pfam" id="PF16347"/>
    </source>
</evidence>
<comment type="similarity">
    <text evidence="1">Belongs to the sulfatase family.</text>
</comment>
<dbReference type="PANTHER" id="PTHR43108:SF6">
    <property type="entry name" value="N-SULPHOGLUCOSAMINE SULPHOHYDROLASE"/>
    <property type="match status" value="1"/>
</dbReference>
<dbReference type="PANTHER" id="PTHR43108">
    <property type="entry name" value="N-ACETYLGLUCOSAMINE-6-SULFATASE FAMILY MEMBER"/>
    <property type="match status" value="1"/>
</dbReference>
<dbReference type="AlphaFoldDB" id="A0A285MVS0"/>
<protein>
    <submittedName>
        <fullName evidence="4">Arylsulfatase A</fullName>
    </submittedName>
</protein>
<dbReference type="Gene3D" id="3.40.720.10">
    <property type="entry name" value="Alkaline Phosphatase, subunit A"/>
    <property type="match status" value="1"/>
</dbReference>
<dbReference type="RefSeq" id="WP_243396922.1">
    <property type="nucleotide sequence ID" value="NZ_OBEH01000002.1"/>
</dbReference>
<organism evidence="4 5">
    <name type="scientific">Flagellimonas pacifica</name>
    <dbReference type="NCBI Taxonomy" id="1247520"/>
    <lineage>
        <taxon>Bacteria</taxon>
        <taxon>Pseudomonadati</taxon>
        <taxon>Bacteroidota</taxon>
        <taxon>Flavobacteriia</taxon>
        <taxon>Flavobacteriales</taxon>
        <taxon>Flavobacteriaceae</taxon>
        <taxon>Flagellimonas</taxon>
    </lineage>
</organism>
<evidence type="ECO:0000313" key="4">
    <source>
        <dbReference type="EMBL" id="SNY99571.1"/>
    </source>
</evidence>
<gene>
    <name evidence="4" type="ORF">SAMN06265377_1382</name>
</gene>
<keyword evidence="5" id="KW-1185">Reference proteome</keyword>
<keyword evidence="2" id="KW-0378">Hydrolase</keyword>
<accession>A0A285MVS0</accession>
<feature type="domain" description="N-sulphoglucosamine sulphohydrolase C-terminal" evidence="3">
    <location>
        <begin position="348"/>
        <end position="500"/>
    </location>
</feature>
<dbReference type="PROSITE" id="PS00149">
    <property type="entry name" value="SULFATASE_2"/>
    <property type="match status" value="1"/>
</dbReference>
<dbReference type="GO" id="GO:0016787">
    <property type="term" value="F:hydrolase activity"/>
    <property type="evidence" value="ECO:0007669"/>
    <property type="project" value="UniProtKB-KW"/>
</dbReference>
<dbReference type="Pfam" id="PF16347">
    <property type="entry name" value="SGSH_C"/>
    <property type="match status" value="1"/>
</dbReference>
<dbReference type="InterPro" id="IPR017850">
    <property type="entry name" value="Alkaline_phosphatase_core_sf"/>
</dbReference>